<dbReference type="SMART" id="SM00834">
    <property type="entry name" value="CxxC_CXXC_SSSS"/>
    <property type="match status" value="1"/>
</dbReference>
<feature type="domain" description="Putative regulatory protein FmdB zinc ribbon" evidence="1">
    <location>
        <begin position="1"/>
        <end position="43"/>
    </location>
</feature>
<sequence length="94" mass="10718">MPLYEFKCRGCSERLEKLWKNFNPPDSIECTECGSEDTFRIVSRVAFKRDVVSKLDSLDPRYDKMVDNAIGNTQSADPYKYISKSIPLSAADTD</sequence>
<protein>
    <recommendedName>
        <fullName evidence="1">Putative regulatory protein FmdB zinc ribbon domain-containing protein</fullName>
    </recommendedName>
</protein>
<name>A0A381XD34_9ZZZZ</name>
<dbReference type="AlphaFoldDB" id="A0A381XD34"/>
<dbReference type="Pfam" id="PF09723">
    <property type="entry name" value="Zn_ribbon_8"/>
    <property type="match status" value="1"/>
</dbReference>
<accession>A0A381XD34</accession>
<evidence type="ECO:0000313" key="2">
    <source>
        <dbReference type="EMBL" id="SVA62664.1"/>
    </source>
</evidence>
<reference evidence="2" key="1">
    <citation type="submission" date="2018-05" db="EMBL/GenBank/DDBJ databases">
        <authorList>
            <person name="Lanie J.A."/>
            <person name="Ng W.-L."/>
            <person name="Kazmierczak K.M."/>
            <person name="Andrzejewski T.M."/>
            <person name="Davidsen T.M."/>
            <person name="Wayne K.J."/>
            <person name="Tettelin H."/>
            <person name="Glass J.I."/>
            <person name="Rusch D."/>
            <person name="Podicherti R."/>
            <person name="Tsui H.-C.T."/>
            <person name="Winkler M.E."/>
        </authorList>
    </citation>
    <scope>NUCLEOTIDE SEQUENCE</scope>
</reference>
<dbReference type="NCBIfam" id="TIGR02605">
    <property type="entry name" value="CxxC_CxxC_SSSS"/>
    <property type="match status" value="1"/>
</dbReference>
<evidence type="ECO:0000259" key="1">
    <source>
        <dbReference type="SMART" id="SM00834"/>
    </source>
</evidence>
<dbReference type="InterPro" id="IPR013429">
    <property type="entry name" value="Regulatory_FmdB_Zinc_ribbon"/>
</dbReference>
<dbReference type="EMBL" id="UINC01014744">
    <property type="protein sequence ID" value="SVA62664.1"/>
    <property type="molecule type" value="Genomic_DNA"/>
</dbReference>
<proteinExistence type="predicted"/>
<gene>
    <name evidence="2" type="ORF">METZ01_LOCUS115518</name>
</gene>
<organism evidence="2">
    <name type="scientific">marine metagenome</name>
    <dbReference type="NCBI Taxonomy" id="408172"/>
    <lineage>
        <taxon>unclassified sequences</taxon>
        <taxon>metagenomes</taxon>
        <taxon>ecological metagenomes</taxon>
    </lineage>
</organism>